<dbReference type="PANTHER" id="PTHR46244:SF6">
    <property type="entry name" value="PHOSPHOENOLPYRUVATE-PROTEIN PHOSPHOTRANSFERASE"/>
    <property type="match status" value="1"/>
</dbReference>
<dbReference type="EMBL" id="JAPIVE010000005">
    <property type="protein sequence ID" value="MCX2525502.1"/>
    <property type="molecule type" value="Genomic_DNA"/>
</dbReference>
<dbReference type="Proteomes" id="UP001165678">
    <property type="component" value="Unassembled WGS sequence"/>
</dbReference>
<dbReference type="InterPro" id="IPR006318">
    <property type="entry name" value="PTS_EI-like"/>
</dbReference>
<evidence type="ECO:0000256" key="6">
    <source>
        <dbReference type="ARBA" id="ARBA00022448"/>
    </source>
</evidence>
<dbReference type="PROSITE" id="PS00742">
    <property type="entry name" value="PEP_ENZYMES_2"/>
    <property type="match status" value="1"/>
</dbReference>
<dbReference type="GO" id="GO:0008965">
    <property type="term" value="F:phosphoenolpyruvate-protein phosphotransferase activity"/>
    <property type="evidence" value="ECO:0007669"/>
    <property type="project" value="UniProtKB-EC"/>
</dbReference>
<evidence type="ECO:0000256" key="7">
    <source>
        <dbReference type="ARBA" id="ARBA00022490"/>
    </source>
</evidence>
<evidence type="ECO:0000256" key="5">
    <source>
        <dbReference type="ARBA" id="ARBA00012232"/>
    </source>
</evidence>
<dbReference type="PANTHER" id="PTHR46244">
    <property type="entry name" value="PHOSPHOENOLPYRUVATE-PROTEIN PHOSPHOTRANSFERASE"/>
    <property type="match status" value="1"/>
</dbReference>
<keyword evidence="8" id="KW-0762">Sugar transport</keyword>
<dbReference type="InterPro" id="IPR001020">
    <property type="entry name" value="PTS_HPr_His_P_site"/>
</dbReference>
<evidence type="ECO:0000313" key="17">
    <source>
        <dbReference type="Proteomes" id="UP001165678"/>
    </source>
</evidence>
<feature type="domain" description="PTS EIIA type-1" evidence="14">
    <location>
        <begin position="23"/>
        <end position="127"/>
    </location>
</feature>
<dbReference type="SUPFAM" id="SSF55594">
    <property type="entry name" value="HPr-like"/>
    <property type="match status" value="1"/>
</dbReference>
<dbReference type="InterPro" id="IPR050499">
    <property type="entry name" value="PEP-utilizing_PTS_enzyme"/>
</dbReference>
<keyword evidence="10" id="KW-0598">Phosphotransferase system</keyword>
<dbReference type="Pfam" id="PF00381">
    <property type="entry name" value="PTS-HPr"/>
    <property type="match status" value="1"/>
</dbReference>
<dbReference type="RefSeq" id="WP_265896939.1">
    <property type="nucleotide sequence ID" value="NZ_JAPIVE010000005.1"/>
</dbReference>
<name>A0AA42CVC5_9GAMM</name>
<dbReference type="InterPro" id="IPR035895">
    <property type="entry name" value="HPr-like_sf"/>
</dbReference>
<evidence type="ECO:0000256" key="8">
    <source>
        <dbReference type="ARBA" id="ARBA00022597"/>
    </source>
</evidence>
<dbReference type="GO" id="GO:0016301">
    <property type="term" value="F:kinase activity"/>
    <property type="evidence" value="ECO:0007669"/>
    <property type="project" value="UniProtKB-KW"/>
</dbReference>
<dbReference type="GO" id="GO:0005737">
    <property type="term" value="C:cytoplasm"/>
    <property type="evidence" value="ECO:0007669"/>
    <property type="project" value="UniProtKB-SubCell"/>
</dbReference>
<keyword evidence="12" id="KW-0418">Kinase</keyword>
<dbReference type="SUPFAM" id="SSF47831">
    <property type="entry name" value="Enzyme I of the PEP:sugar phosphotransferase system HPr-binding (sub)domain"/>
    <property type="match status" value="1"/>
</dbReference>
<dbReference type="PROSITE" id="PS51350">
    <property type="entry name" value="PTS_HPR_DOM"/>
    <property type="match status" value="1"/>
</dbReference>
<dbReference type="SUPFAM" id="SSF51261">
    <property type="entry name" value="Duplicated hybrid motif"/>
    <property type="match status" value="1"/>
</dbReference>
<gene>
    <name evidence="16" type="primary">ptsP</name>
    <name evidence="16" type="ORF">OQ287_14750</name>
</gene>
<keyword evidence="9 16" id="KW-0808">Transferase</keyword>
<dbReference type="GO" id="GO:0046872">
    <property type="term" value="F:metal ion binding"/>
    <property type="evidence" value="ECO:0007669"/>
    <property type="project" value="UniProtKB-KW"/>
</dbReference>
<dbReference type="SUPFAM" id="SSF51621">
    <property type="entry name" value="Phosphoenolpyruvate/pyruvate domain"/>
    <property type="match status" value="1"/>
</dbReference>
<keyword evidence="7" id="KW-0963">Cytoplasm</keyword>
<dbReference type="NCBIfam" id="TIGR00830">
    <property type="entry name" value="PTBA"/>
    <property type="match status" value="1"/>
</dbReference>
<keyword evidence="6" id="KW-0813">Transport</keyword>
<comment type="subcellular location">
    <subcellularLocation>
        <location evidence="3">Cytoplasm</location>
    </subcellularLocation>
</comment>
<dbReference type="Gene3D" id="1.10.274.10">
    <property type="entry name" value="PtsI, HPr-binding domain"/>
    <property type="match status" value="1"/>
</dbReference>
<dbReference type="Gene3D" id="2.70.70.10">
    <property type="entry name" value="Glucose Permease (Domain IIA)"/>
    <property type="match status" value="1"/>
</dbReference>
<dbReference type="InterPro" id="IPR040442">
    <property type="entry name" value="Pyrv_kinase-like_dom_sf"/>
</dbReference>
<accession>A0AA42CVC5</accession>
<dbReference type="InterPro" id="IPR015813">
    <property type="entry name" value="Pyrv/PenolPyrv_kinase-like_dom"/>
</dbReference>
<dbReference type="EC" id="2.7.3.9" evidence="5"/>
<protein>
    <recommendedName>
        <fullName evidence="5">phosphoenolpyruvate--protein phosphotransferase</fullName>
        <ecNumber evidence="5">2.7.3.9</ecNumber>
    </recommendedName>
</protein>
<evidence type="ECO:0000256" key="11">
    <source>
        <dbReference type="ARBA" id="ARBA00022723"/>
    </source>
</evidence>
<reference evidence="16" key="1">
    <citation type="submission" date="2022-11" db="EMBL/GenBank/DDBJ databases">
        <title>Larsenimonas rhizosphaerae sp. nov., isolated from a tidal mudflat.</title>
        <authorList>
            <person name="Lee S.D."/>
            <person name="Kim I.S."/>
        </authorList>
    </citation>
    <scope>NUCLEOTIDE SEQUENCE</scope>
    <source>
        <strain evidence="16">GH2-1</strain>
    </source>
</reference>
<dbReference type="Pfam" id="PF00391">
    <property type="entry name" value="PEP-utilizers"/>
    <property type="match status" value="1"/>
</dbReference>
<dbReference type="InterPro" id="IPR008731">
    <property type="entry name" value="PTS_EIN"/>
</dbReference>
<dbReference type="Gene3D" id="3.20.20.60">
    <property type="entry name" value="Phosphoenolpyruvate-binding domains"/>
    <property type="match status" value="1"/>
</dbReference>
<dbReference type="InterPro" id="IPR008279">
    <property type="entry name" value="PEP-util_enz_mobile_dom"/>
</dbReference>
<evidence type="ECO:0000256" key="4">
    <source>
        <dbReference type="ARBA" id="ARBA00007837"/>
    </source>
</evidence>
<feature type="domain" description="HPr" evidence="15">
    <location>
        <begin position="171"/>
        <end position="266"/>
    </location>
</feature>
<evidence type="ECO:0000256" key="1">
    <source>
        <dbReference type="ARBA" id="ARBA00000683"/>
    </source>
</evidence>
<dbReference type="SUPFAM" id="SSF52009">
    <property type="entry name" value="Phosphohistidine domain"/>
    <property type="match status" value="1"/>
</dbReference>
<dbReference type="InterPro" id="IPR036618">
    <property type="entry name" value="PtsI_HPr-bd_sf"/>
</dbReference>
<dbReference type="Pfam" id="PF02896">
    <property type="entry name" value="PEP-utilizers_C"/>
    <property type="match status" value="1"/>
</dbReference>
<evidence type="ECO:0000256" key="13">
    <source>
        <dbReference type="ARBA" id="ARBA00022842"/>
    </source>
</evidence>
<comment type="cofactor">
    <cofactor evidence="2">
        <name>Mg(2+)</name>
        <dbReference type="ChEBI" id="CHEBI:18420"/>
    </cofactor>
</comment>
<comment type="caution">
    <text evidence="16">The sequence shown here is derived from an EMBL/GenBank/DDBJ whole genome shotgun (WGS) entry which is preliminary data.</text>
</comment>
<dbReference type="InterPro" id="IPR036637">
    <property type="entry name" value="Phosphohistidine_dom_sf"/>
</dbReference>
<dbReference type="NCBIfam" id="TIGR01417">
    <property type="entry name" value="PTS_I_fam"/>
    <property type="match status" value="1"/>
</dbReference>
<dbReference type="PROSITE" id="PS51093">
    <property type="entry name" value="PTS_EIIA_TYPE_1"/>
    <property type="match status" value="1"/>
</dbReference>
<dbReference type="Pfam" id="PF05524">
    <property type="entry name" value="PEP-utilisers_N"/>
    <property type="match status" value="1"/>
</dbReference>
<evidence type="ECO:0000256" key="12">
    <source>
        <dbReference type="ARBA" id="ARBA00022777"/>
    </source>
</evidence>
<organism evidence="16 17">
    <name type="scientific">Larsenimonas rhizosphaerae</name>
    <dbReference type="NCBI Taxonomy" id="2944682"/>
    <lineage>
        <taxon>Bacteria</taxon>
        <taxon>Pseudomonadati</taxon>
        <taxon>Pseudomonadota</taxon>
        <taxon>Gammaproteobacteria</taxon>
        <taxon>Oceanospirillales</taxon>
        <taxon>Halomonadaceae</taxon>
        <taxon>Larsenimonas</taxon>
    </lineage>
</organism>
<dbReference type="Pfam" id="PF00358">
    <property type="entry name" value="PTS_EIIA_1"/>
    <property type="match status" value="1"/>
</dbReference>
<keyword evidence="17" id="KW-1185">Reference proteome</keyword>
<dbReference type="AlphaFoldDB" id="A0AA42CVC5"/>
<evidence type="ECO:0000259" key="14">
    <source>
        <dbReference type="PROSITE" id="PS51093"/>
    </source>
</evidence>
<evidence type="ECO:0000256" key="3">
    <source>
        <dbReference type="ARBA" id="ARBA00004496"/>
    </source>
</evidence>
<dbReference type="InterPro" id="IPR001127">
    <property type="entry name" value="PTS_EIIA_1_perm"/>
</dbReference>
<comment type="catalytic activity">
    <reaction evidence="1">
        <text>L-histidyl-[protein] + phosphoenolpyruvate = N(pros)-phospho-L-histidyl-[protein] + pyruvate</text>
        <dbReference type="Rhea" id="RHEA:23880"/>
        <dbReference type="Rhea" id="RHEA-COMP:9745"/>
        <dbReference type="Rhea" id="RHEA-COMP:9746"/>
        <dbReference type="ChEBI" id="CHEBI:15361"/>
        <dbReference type="ChEBI" id="CHEBI:29979"/>
        <dbReference type="ChEBI" id="CHEBI:58702"/>
        <dbReference type="ChEBI" id="CHEBI:64837"/>
        <dbReference type="EC" id="2.7.3.9"/>
    </reaction>
</comment>
<evidence type="ECO:0000259" key="15">
    <source>
        <dbReference type="PROSITE" id="PS51350"/>
    </source>
</evidence>
<sequence>MPAFFELVAPIDGVVIPLQEVPDPVFAEGTLGPGVALDPLGDTLHAPCHGRIIQCARTRHAITLRDEQDCEWLLHLGLDTVELNGEGIELLISHDDEVHTGDPLCRFDVDYLARHARALITPMILTAPVGWALELLPAPGDIVRQGEPLFRLVLSEEAPPGAAPSSTPGQTSTRTVTVALEHGLHARPAARLRRIASQHQVTLTLATDDHPPIDSASLSGLLNMGILCGTDVTLTAAGYQASTALDAAVHLLGQPDTTLEQEAPAEADHAVSADTPAAGQYTGLPASPGLIIGPLVTLSPALPNVPERGDTPDRERAALDKAIRQARDSLARAMTTASQAGRQEEADVFEAHRAWLDDPTLLAAAHRHIDDGFGGGEAWRRALDAEAATLAASLNPLLAGRVNDLRDLQQQVMQHFATSAPSQAPLPPGAILISHDMTPSAFAAIAQSLGGLCLAAGGTTSHVSIMARARGLPCIVACGEALLQARGERACLDAEAGILESTPTPERLEALERQLSAQQDARERIARHAHQPATTRDGHTVQVAANIGSAEEAALAAAHGADGIGLFRSELLFLERDAAPSAPEQQTVYTTVVQAMEGAPVIIRTLDIGADKQLPYLTLPETPNPALGIRGVRLWAHEPELLDQQLDALLLAARDTRPPHGPPALRIMVPMISDVAEFMTIKTRLAERAGALEIDALPELGAMIEVPSAALSPGLARAADFLSIGTNDLAQYTLAMDRESPALAARMDVLHPAVLRLIKLCIEGAHGNCPVGVCGASASDPLAAAVLVALGIDELSVEPARIGTIKDGLRQLNVSGLAALLPDLLTMDSAEAIRQTVSAHLATTKTTSSREALE</sequence>
<proteinExistence type="inferred from homology"/>
<evidence type="ECO:0000256" key="9">
    <source>
        <dbReference type="ARBA" id="ARBA00022679"/>
    </source>
</evidence>
<dbReference type="InterPro" id="IPR011055">
    <property type="entry name" value="Dup_hybrid_motif"/>
</dbReference>
<keyword evidence="11" id="KW-0479">Metal-binding</keyword>
<dbReference type="GO" id="GO:0009401">
    <property type="term" value="P:phosphoenolpyruvate-dependent sugar phosphotransferase system"/>
    <property type="evidence" value="ECO:0007669"/>
    <property type="project" value="UniProtKB-KW"/>
</dbReference>
<dbReference type="InterPro" id="IPR000121">
    <property type="entry name" value="PEP_util_C"/>
</dbReference>
<dbReference type="Gene3D" id="3.30.1340.10">
    <property type="entry name" value="HPr-like"/>
    <property type="match status" value="1"/>
</dbReference>
<dbReference type="InterPro" id="IPR023151">
    <property type="entry name" value="PEP_util_CS"/>
</dbReference>
<dbReference type="PRINTS" id="PR01736">
    <property type="entry name" value="PHPHTRNFRASE"/>
</dbReference>
<dbReference type="CDD" id="cd00367">
    <property type="entry name" value="PTS-HPr_like"/>
    <property type="match status" value="1"/>
</dbReference>
<dbReference type="InterPro" id="IPR000032">
    <property type="entry name" value="HPr-like"/>
</dbReference>
<evidence type="ECO:0000256" key="10">
    <source>
        <dbReference type="ARBA" id="ARBA00022683"/>
    </source>
</evidence>
<comment type="similarity">
    <text evidence="4">Belongs to the PEP-utilizing enzyme family.</text>
</comment>
<evidence type="ECO:0000313" key="16">
    <source>
        <dbReference type="EMBL" id="MCX2525502.1"/>
    </source>
</evidence>
<dbReference type="PROSITE" id="PS00369">
    <property type="entry name" value="PTS_HPR_HIS"/>
    <property type="match status" value="1"/>
</dbReference>
<dbReference type="Gene3D" id="3.50.30.10">
    <property type="entry name" value="Phosphohistidine domain"/>
    <property type="match status" value="1"/>
</dbReference>
<keyword evidence="13" id="KW-0460">Magnesium</keyword>
<evidence type="ECO:0000256" key="2">
    <source>
        <dbReference type="ARBA" id="ARBA00001946"/>
    </source>
</evidence>